<evidence type="ECO:0000259" key="4">
    <source>
        <dbReference type="Pfam" id="PF00412"/>
    </source>
</evidence>
<dbReference type="Gene3D" id="2.10.110.10">
    <property type="entry name" value="Cysteine Rich Protein"/>
    <property type="match status" value="1"/>
</dbReference>
<keyword evidence="3" id="KW-0440">LIM domain</keyword>
<dbReference type="EMBL" id="JASDAP010000007">
    <property type="protein sequence ID" value="KAK1899648.1"/>
    <property type="molecule type" value="Genomic_DNA"/>
</dbReference>
<evidence type="ECO:0000313" key="5">
    <source>
        <dbReference type="EMBL" id="KAK1899648.1"/>
    </source>
</evidence>
<dbReference type="InterPro" id="IPR001781">
    <property type="entry name" value="Znf_LIM"/>
</dbReference>
<dbReference type="GO" id="GO:0046872">
    <property type="term" value="F:metal ion binding"/>
    <property type="evidence" value="ECO:0007669"/>
    <property type="project" value="UniProtKB-KW"/>
</dbReference>
<comment type="caution">
    <text evidence="5">The sequence shown here is derived from an EMBL/GenBank/DDBJ whole genome shotgun (WGS) entry which is preliminary data.</text>
</comment>
<evidence type="ECO:0000256" key="1">
    <source>
        <dbReference type="ARBA" id="ARBA00022723"/>
    </source>
</evidence>
<dbReference type="GO" id="GO:0016301">
    <property type="term" value="F:kinase activity"/>
    <property type="evidence" value="ECO:0007669"/>
    <property type="project" value="UniProtKB-KW"/>
</dbReference>
<sequence>SPPPPMPTQTCCIGKQLCPNLLSCSEALHADAEERLCLCCECSASLSHWYYEKEGRLFCKKDYWAKFGELCHGCNDPITTGLIMLRAESQPMGAGPDIDLDLLHFNSPTEDSGLTVSHPHYVIFATTLCNQPALHTP</sequence>
<keyword evidence="2" id="KW-0862">Zinc</keyword>
<keyword evidence="1" id="KW-0479">Metal-binding</keyword>
<protein>
    <submittedName>
        <fullName evidence="5">LIM domain kinase 1</fullName>
    </submittedName>
</protein>
<evidence type="ECO:0000256" key="2">
    <source>
        <dbReference type="ARBA" id="ARBA00022833"/>
    </source>
</evidence>
<gene>
    <name evidence="5" type="ORF">KUDE01_000438</name>
</gene>
<feature type="domain" description="LIM zinc-binding" evidence="4">
    <location>
        <begin position="38"/>
        <end position="67"/>
    </location>
</feature>
<reference evidence="5" key="1">
    <citation type="submission" date="2023-04" db="EMBL/GenBank/DDBJ databases">
        <title>Chromosome-level genome of Chaenocephalus aceratus.</title>
        <authorList>
            <person name="Park H."/>
        </authorList>
    </citation>
    <scope>NUCLEOTIDE SEQUENCE</scope>
    <source>
        <strain evidence="5">DE</strain>
        <tissue evidence="5">Muscle</tissue>
    </source>
</reference>
<feature type="non-terminal residue" evidence="5">
    <location>
        <position position="137"/>
    </location>
</feature>
<evidence type="ECO:0000313" key="6">
    <source>
        <dbReference type="Proteomes" id="UP001228049"/>
    </source>
</evidence>
<feature type="non-terminal residue" evidence="5">
    <location>
        <position position="1"/>
    </location>
</feature>
<dbReference type="Proteomes" id="UP001228049">
    <property type="component" value="Unassembled WGS sequence"/>
</dbReference>
<name>A0AAD9CEN9_DISEL</name>
<organism evidence="5 6">
    <name type="scientific">Dissostichus eleginoides</name>
    <name type="common">Patagonian toothfish</name>
    <name type="synonym">Dissostichus amissus</name>
    <dbReference type="NCBI Taxonomy" id="100907"/>
    <lineage>
        <taxon>Eukaryota</taxon>
        <taxon>Metazoa</taxon>
        <taxon>Chordata</taxon>
        <taxon>Craniata</taxon>
        <taxon>Vertebrata</taxon>
        <taxon>Euteleostomi</taxon>
        <taxon>Actinopterygii</taxon>
        <taxon>Neopterygii</taxon>
        <taxon>Teleostei</taxon>
        <taxon>Neoteleostei</taxon>
        <taxon>Acanthomorphata</taxon>
        <taxon>Eupercaria</taxon>
        <taxon>Perciformes</taxon>
        <taxon>Notothenioidei</taxon>
        <taxon>Nototheniidae</taxon>
        <taxon>Dissostichus</taxon>
    </lineage>
</organism>
<keyword evidence="5" id="KW-0418">Kinase</keyword>
<dbReference type="AlphaFoldDB" id="A0AAD9CEN9"/>
<keyword evidence="6" id="KW-1185">Reference proteome</keyword>
<keyword evidence="5" id="KW-0808">Transferase</keyword>
<accession>A0AAD9CEN9</accession>
<dbReference type="SUPFAM" id="SSF57716">
    <property type="entry name" value="Glucocorticoid receptor-like (DNA-binding domain)"/>
    <property type="match status" value="1"/>
</dbReference>
<dbReference type="Pfam" id="PF00412">
    <property type="entry name" value="LIM"/>
    <property type="match status" value="1"/>
</dbReference>
<proteinExistence type="predicted"/>
<evidence type="ECO:0000256" key="3">
    <source>
        <dbReference type="ARBA" id="ARBA00023038"/>
    </source>
</evidence>